<reference evidence="1 2" key="1">
    <citation type="submission" date="2017-09" db="EMBL/GenBank/DDBJ databases">
        <authorList>
            <consortium name="International Durum Wheat Genome Sequencing Consortium (IDWGSC)"/>
            <person name="Milanesi L."/>
        </authorList>
    </citation>
    <scope>NUCLEOTIDE SEQUENCE [LARGE SCALE GENOMIC DNA]</scope>
    <source>
        <strain evidence="2">cv. Svevo</strain>
    </source>
</reference>
<gene>
    <name evidence="1" type="ORF">TRITD_2Av1G246490</name>
</gene>
<proteinExistence type="predicted"/>
<dbReference type="InterPro" id="IPR029058">
    <property type="entry name" value="AB_hydrolase_fold"/>
</dbReference>
<keyword evidence="2" id="KW-1185">Reference proteome</keyword>
<accession>A0A9R1P2X3</accession>
<name>A0A9R1P2X3_TRITD</name>
<dbReference type="AlphaFoldDB" id="A0A9R1P2X3"/>
<evidence type="ECO:0000313" key="1">
    <source>
        <dbReference type="EMBL" id="VAH35627.1"/>
    </source>
</evidence>
<protein>
    <submittedName>
        <fullName evidence="1">Uncharacterized protein</fullName>
    </submittedName>
</protein>
<dbReference type="Proteomes" id="UP000324705">
    <property type="component" value="Chromosome 2A"/>
</dbReference>
<dbReference type="EMBL" id="LT934113">
    <property type="protein sequence ID" value="VAH35627.1"/>
    <property type="molecule type" value="Genomic_DNA"/>
</dbReference>
<dbReference type="Gene3D" id="3.40.50.1820">
    <property type="entry name" value="alpha/beta hydrolase"/>
    <property type="match status" value="1"/>
</dbReference>
<sequence>MTGAPGYINSGLLNGMSFVEGWQSKFFISKWTMQQLLIECPSIYELLASSTYHWEDTPLLQIWRESSDENGKKSAILESYEPDEAIKMIQKALSKHEIIADGNHIPLPLNEDILIWAKETQDILSQAKLPKSVKFYNIYGIDYDTAHTVCYGSKRHPISNLSHLLYTQGKYICVDGDGSVPAESAKADGLDAVARIGVAADHRGIVCDHRVFRIVQHWLHAGEPDPFYDPLNDYVVIPTIFEVEKHHEKCGDVTSVREDWEIISHTDGDEAKRPPELPAMVGALSASREGKDGLLDEAQATVVVHPESGGRQHVEVRAVGVSHGG</sequence>
<dbReference type="Gramene" id="TRITD2Av1G246490.1">
    <property type="protein sequence ID" value="TRITD2Av1G246490.1"/>
    <property type="gene ID" value="TRITD2Av1G246490"/>
</dbReference>
<organism evidence="1 2">
    <name type="scientific">Triticum turgidum subsp. durum</name>
    <name type="common">Durum wheat</name>
    <name type="synonym">Triticum durum</name>
    <dbReference type="NCBI Taxonomy" id="4567"/>
    <lineage>
        <taxon>Eukaryota</taxon>
        <taxon>Viridiplantae</taxon>
        <taxon>Streptophyta</taxon>
        <taxon>Embryophyta</taxon>
        <taxon>Tracheophyta</taxon>
        <taxon>Spermatophyta</taxon>
        <taxon>Magnoliopsida</taxon>
        <taxon>Liliopsida</taxon>
        <taxon>Poales</taxon>
        <taxon>Poaceae</taxon>
        <taxon>BOP clade</taxon>
        <taxon>Pooideae</taxon>
        <taxon>Triticodae</taxon>
        <taxon>Triticeae</taxon>
        <taxon>Triticinae</taxon>
        <taxon>Triticum</taxon>
    </lineage>
</organism>
<dbReference type="PANTHER" id="PTHR11440">
    <property type="entry name" value="LECITHIN-CHOLESTEROL ACYLTRANSFERASE-RELATED"/>
    <property type="match status" value="1"/>
</dbReference>
<evidence type="ECO:0000313" key="2">
    <source>
        <dbReference type="Proteomes" id="UP000324705"/>
    </source>
</evidence>